<dbReference type="SMART" id="SM00386">
    <property type="entry name" value="HAT"/>
    <property type="match status" value="6"/>
</dbReference>
<organism evidence="15 16">
    <name type="scientific">Dinothrombium tinctorium</name>
    <dbReference type="NCBI Taxonomy" id="1965070"/>
    <lineage>
        <taxon>Eukaryota</taxon>
        <taxon>Metazoa</taxon>
        <taxon>Ecdysozoa</taxon>
        <taxon>Arthropoda</taxon>
        <taxon>Chelicerata</taxon>
        <taxon>Arachnida</taxon>
        <taxon>Acari</taxon>
        <taxon>Acariformes</taxon>
        <taxon>Trombidiformes</taxon>
        <taxon>Prostigmata</taxon>
        <taxon>Anystina</taxon>
        <taxon>Parasitengona</taxon>
        <taxon>Trombidioidea</taxon>
        <taxon>Trombidiidae</taxon>
        <taxon>Dinothrombium</taxon>
    </lineage>
</organism>
<name>A0A443QUX6_9ACAR</name>
<dbReference type="SUPFAM" id="SSF50978">
    <property type="entry name" value="WD40 repeat-like"/>
    <property type="match status" value="3"/>
</dbReference>
<dbReference type="Gene3D" id="2.130.10.10">
    <property type="entry name" value="YVTN repeat-like/Quinoprotein amine dehydrogenase"/>
    <property type="match status" value="5"/>
</dbReference>
<dbReference type="InterPro" id="IPR015943">
    <property type="entry name" value="WD40/YVTN_repeat-like_dom_sf"/>
</dbReference>
<evidence type="ECO:0000256" key="11">
    <source>
        <dbReference type="ARBA" id="ARBA00023187"/>
    </source>
</evidence>
<dbReference type="InterPro" id="IPR059164">
    <property type="entry name" value="HAT_PRP39_C"/>
</dbReference>
<comment type="subcellular location">
    <subcellularLocation>
        <location evidence="2">Cytoplasm</location>
    </subcellularLocation>
    <subcellularLocation>
        <location evidence="1">Nucleus</location>
    </subcellularLocation>
</comment>
<evidence type="ECO:0000259" key="14">
    <source>
        <dbReference type="SMART" id="SM00777"/>
    </source>
</evidence>
<dbReference type="Pfam" id="PF23240">
    <property type="entry name" value="HAT_PRP39_N"/>
    <property type="match status" value="1"/>
</dbReference>
<dbReference type="Gene3D" id="1.25.40.10">
    <property type="entry name" value="Tetratricopeptide repeat domain"/>
    <property type="match status" value="2"/>
</dbReference>
<dbReference type="InterPro" id="IPR013212">
    <property type="entry name" value="Mad3/Bub1_I"/>
</dbReference>
<keyword evidence="7 13" id="KW-0853">WD repeat</keyword>
<proteinExistence type="inferred from homology"/>
<dbReference type="SUPFAM" id="SSF48452">
    <property type="entry name" value="TPR-like"/>
    <property type="match status" value="1"/>
</dbReference>
<evidence type="ECO:0000256" key="2">
    <source>
        <dbReference type="ARBA" id="ARBA00004496"/>
    </source>
</evidence>
<dbReference type="OrthoDB" id="27911at2759"/>
<dbReference type="InterPro" id="IPR003107">
    <property type="entry name" value="HAT"/>
</dbReference>
<dbReference type="InterPro" id="IPR036322">
    <property type="entry name" value="WD40_repeat_dom_sf"/>
</dbReference>
<feature type="repeat" description="WD" evidence="13">
    <location>
        <begin position="567"/>
        <end position="608"/>
    </location>
</feature>
<dbReference type="InterPro" id="IPR037289">
    <property type="entry name" value="Elp2"/>
</dbReference>
<dbReference type="InterPro" id="IPR019775">
    <property type="entry name" value="WD40_repeat_CS"/>
</dbReference>
<keyword evidence="9" id="KW-0819">tRNA processing</keyword>
<protein>
    <recommendedName>
        <fullName evidence="5">Elongator complex protein 2</fullName>
    </recommendedName>
</protein>
<dbReference type="UniPathway" id="UPA00988"/>
<keyword evidence="11" id="KW-0508">mRNA splicing</keyword>
<evidence type="ECO:0000256" key="13">
    <source>
        <dbReference type="PROSITE-ProRule" id="PRU00221"/>
    </source>
</evidence>
<evidence type="ECO:0000313" key="15">
    <source>
        <dbReference type="EMBL" id="RWS06810.1"/>
    </source>
</evidence>
<evidence type="ECO:0000256" key="7">
    <source>
        <dbReference type="ARBA" id="ARBA00022574"/>
    </source>
</evidence>
<dbReference type="Pfam" id="PF23241">
    <property type="entry name" value="HAT_PRP39_C"/>
    <property type="match status" value="1"/>
</dbReference>
<feature type="repeat" description="WD" evidence="13">
    <location>
        <begin position="198"/>
        <end position="242"/>
    </location>
</feature>
<feature type="repeat" description="WD" evidence="13">
    <location>
        <begin position="616"/>
        <end position="647"/>
    </location>
</feature>
<dbReference type="FunFam" id="2.130.10.10:FF:000400">
    <property type="entry name" value="Elongator acetyltransferase complex subunit 2"/>
    <property type="match status" value="1"/>
</dbReference>
<dbReference type="PANTHER" id="PTHR44111:SF1">
    <property type="entry name" value="ELONGATOR COMPLEX PROTEIN 2"/>
    <property type="match status" value="1"/>
</dbReference>
<dbReference type="SMART" id="SM00777">
    <property type="entry name" value="Mad3_BUB1_I"/>
    <property type="match status" value="1"/>
</dbReference>
<feature type="domain" description="BUB1 N-terminal" evidence="14">
    <location>
        <begin position="959"/>
        <end position="1080"/>
    </location>
</feature>
<evidence type="ECO:0000256" key="9">
    <source>
        <dbReference type="ARBA" id="ARBA00022694"/>
    </source>
</evidence>
<evidence type="ECO:0000256" key="8">
    <source>
        <dbReference type="ARBA" id="ARBA00022664"/>
    </source>
</evidence>
<evidence type="ECO:0000256" key="10">
    <source>
        <dbReference type="ARBA" id="ARBA00022737"/>
    </source>
</evidence>
<dbReference type="Proteomes" id="UP000285301">
    <property type="component" value="Unassembled WGS sequence"/>
</dbReference>
<keyword evidence="10" id="KW-0677">Repeat</keyword>
<dbReference type="PROSITE" id="PS50082">
    <property type="entry name" value="WD_REPEATS_2"/>
    <property type="match status" value="6"/>
</dbReference>
<evidence type="ECO:0000313" key="16">
    <source>
        <dbReference type="Proteomes" id="UP000285301"/>
    </source>
</evidence>
<keyword evidence="8" id="KW-0507">mRNA processing</keyword>
<sequence>MPNFALNHLYTSACCNRHQNALDFGTELIVFASSRSIVIYDFQKAKIERVLNEHQSQVNSVRWIVKDFSFISSSNDKSAIIWEKAGHSTFDFIPVLKLSDQKANLILATSVSLSTDHFLFNNGSYLTISATNDQNLFFWLDNKLCDVIQTEFFVFDIKIQKHLPWFVKNVLIFLAASDSCIHIFSSDETKKFNSITKLVGHEDWVRSLDITFVSKDILFIASGAQDNFIRVWKVTQKDESDSNFCDKIVKIENITLSFSTETILIGHEGWIQSVKWINNKDNNLRLLSSSMDKAMVIWEMPSDESEIWIERLRVGEVGGNTLGFLGSSCSDDGKTIIGHSFNGALHLWNFSNDKLEWEPGIAVGGHFDAVKDIAWAQNGSYLLSCSSDETSRLHSEWDVNHTWHEISRPQIHGYEINCIAVINSLHFVSGADEKVLRVFRAPKCFVKSFQNISNVIFNTEELKDDFALYATVPALGLSNKAIFDEKNQVNSLFEPVVLEKPPVEENLLQNTLWPEIQKLYGHGFELFVVAANHSGTVIASSCKATKQEYANIILWDVKNGYNKMDELSFHQLTVTQIRFSPNERYLLSVSRDRTWCLYEVIEGSKFTRIAYSDKKTGVHSRIIWDAAWTPDSKYFITASRDKKAVFWLIEDKSINDAVSLCLGPVRCCSDHVFVAKEAITSVDVDNSFKNERYNVAFGLENGDFLLFTWSPQNGWSELFIYEKCHSLSINRIRFAPANKNERESRLASCGADGMLLKLVQEENDMRTIDEAFSSFLQNYPLCFGYWNKWADIALIKSGSEKCIEILGLGIQAFPNSVDLWIHYLNMSMNSIKDDKKILTLFERAVKNCGDDFRSDALWQLYLKWLKDHKFYKQILCVYDKLIATATFNFHRNFVEFERFVQSVNVDEILQEDELRQLTDEYQSLKRSHRLPNDVKEREDFFRWRIIAKRKHAMRKTNAEFEHRSSFESKIKRPYFHTNPLDVFQLLNWNQYIEWAKSNLDHNQIVALFERCLVVCALYEQFWIKYIEYLKSVKSKAGVLRNVFERGCIHLKRSLQLHFEWSLLEERQGDVKKAESILDMLEERIPNCLQVIVFKVNLLRRSGDLEKTNNTYENYLSKYETTNHQLFAHLSLRYAVFLRKVAKKEKEAIAALRKALKVDSQNTTLYLQLIDIELNQTHLNISNVLQLFNESIETIHDFNERYLMMQRKLEFLQSIGSDIHEFSTYIFSLVSLRSFCRLESTLHEMYKTYSTFNEAMSFQNFEENAPNAKKFSRTTNSVQ</sequence>
<evidence type="ECO:0000256" key="3">
    <source>
        <dbReference type="ARBA" id="ARBA00005043"/>
    </source>
</evidence>
<evidence type="ECO:0000256" key="6">
    <source>
        <dbReference type="ARBA" id="ARBA00022490"/>
    </source>
</evidence>
<accession>A0A443QUX6</accession>
<dbReference type="PANTHER" id="PTHR44111">
    <property type="entry name" value="ELONGATOR COMPLEX PROTEIN 2"/>
    <property type="match status" value="1"/>
</dbReference>
<dbReference type="Pfam" id="PF00400">
    <property type="entry name" value="WD40"/>
    <property type="match status" value="6"/>
</dbReference>
<evidence type="ECO:0000256" key="5">
    <source>
        <dbReference type="ARBA" id="ARBA00020267"/>
    </source>
</evidence>
<comment type="caution">
    <text evidence="15">The sequence shown here is derived from an EMBL/GenBank/DDBJ whole genome shotgun (WGS) entry which is preliminary data.</text>
</comment>
<dbReference type="InterPro" id="IPR001680">
    <property type="entry name" value="WD40_rpt"/>
</dbReference>
<evidence type="ECO:0000256" key="4">
    <source>
        <dbReference type="ARBA" id="ARBA00005881"/>
    </source>
</evidence>
<dbReference type="EMBL" id="NCKU01003861">
    <property type="protein sequence ID" value="RWS06810.1"/>
    <property type="molecule type" value="Genomic_DNA"/>
</dbReference>
<evidence type="ECO:0000256" key="1">
    <source>
        <dbReference type="ARBA" id="ARBA00004123"/>
    </source>
</evidence>
<dbReference type="GO" id="GO:0033588">
    <property type="term" value="C:elongator holoenzyme complex"/>
    <property type="evidence" value="ECO:0007669"/>
    <property type="project" value="InterPro"/>
</dbReference>
<dbReference type="GO" id="GO:0005737">
    <property type="term" value="C:cytoplasm"/>
    <property type="evidence" value="ECO:0007669"/>
    <property type="project" value="UniProtKB-SubCell"/>
</dbReference>
<keyword evidence="16" id="KW-1185">Reference proteome</keyword>
<dbReference type="SMART" id="SM00320">
    <property type="entry name" value="WD40"/>
    <property type="match status" value="9"/>
</dbReference>
<dbReference type="InterPro" id="IPR011990">
    <property type="entry name" value="TPR-like_helical_dom_sf"/>
</dbReference>
<feature type="repeat" description="WD" evidence="13">
    <location>
        <begin position="363"/>
        <end position="393"/>
    </location>
</feature>
<keyword evidence="6" id="KW-0963">Cytoplasm</keyword>
<evidence type="ECO:0000256" key="12">
    <source>
        <dbReference type="ARBA" id="ARBA00023242"/>
    </source>
</evidence>
<dbReference type="GO" id="GO:0005634">
    <property type="term" value="C:nucleus"/>
    <property type="evidence" value="ECO:0007669"/>
    <property type="project" value="UniProtKB-SubCell"/>
</dbReference>
<dbReference type="STRING" id="1965070.A0A443QUX6"/>
<gene>
    <name evidence="15" type="ORF">B4U79_14188</name>
</gene>
<dbReference type="AlphaFoldDB" id="A0A443QUX6"/>
<feature type="repeat" description="WD" evidence="13">
    <location>
        <begin position="264"/>
        <end position="300"/>
    </location>
</feature>
<dbReference type="GO" id="GO:0002098">
    <property type="term" value="P:tRNA wobble uridine modification"/>
    <property type="evidence" value="ECO:0007669"/>
    <property type="project" value="InterPro"/>
</dbReference>
<keyword evidence="12" id="KW-0539">Nucleus</keyword>
<reference evidence="15 16" key="1">
    <citation type="journal article" date="2018" name="Gigascience">
        <title>Genomes of trombidid mites reveal novel predicted allergens and laterally-transferred genes associated with secondary metabolism.</title>
        <authorList>
            <person name="Dong X."/>
            <person name="Chaisiri K."/>
            <person name="Xia D."/>
            <person name="Armstrong S.D."/>
            <person name="Fang Y."/>
            <person name="Donnelly M.J."/>
            <person name="Kadowaki T."/>
            <person name="McGarry J.W."/>
            <person name="Darby A.C."/>
            <person name="Makepeace B.L."/>
        </authorList>
    </citation>
    <scope>NUCLEOTIDE SEQUENCE [LARGE SCALE GENOMIC DNA]</scope>
    <source>
        <strain evidence="15">UoL-WK</strain>
    </source>
</reference>
<dbReference type="PROSITE" id="PS00678">
    <property type="entry name" value="WD_REPEATS_1"/>
    <property type="match status" value="1"/>
</dbReference>
<comment type="pathway">
    <text evidence="3">tRNA modification; 5-methoxycarbonylmethyl-2-thiouridine-tRNA biosynthesis.</text>
</comment>
<comment type="similarity">
    <text evidence="4">Belongs to the WD repeat ELP2 family.</text>
</comment>
<feature type="repeat" description="WD" evidence="13">
    <location>
        <begin position="51"/>
        <end position="83"/>
    </location>
</feature>